<evidence type="ECO:0000313" key="2">
    <source>
        <dbReference type="Proteomes" id="UP000809349"/>
    </source>
</evidence>
<proteinExistence type="predicted"/>
<dbReference type="Pfam" id="PF18143">
    <property type="entry name" value="HAD_SAK_2"/>
    <property type="match status" value="1"/>
</dbReference>
<gene>
    <name evidence="1" type="ORF">I4X03_003185</name>
</gene>
<keyword evidence="2" id="KW-1185">Reference proteome</keyword>
<sequence>MQQGCESKTPRGGGGLKVCYLDFDGVLHDDSVYWNSKIGIHIRQPGRTLFEWMPVLEKLLLPYPDVRIVLSTSWVRVKSFEFAKRELSPALQARVVGATYHNREIQKFDFDNMSRGAQVLADVHRRDPASWFAIDNDGLGWPDAHKDKLVLTDDRTGISDRTVQENIRKMLERFR</sequence>
<organism evidence="1 2">
    <name type="scientific">Massilia soli</name>
    <dbReference type="NCBI Taxonomy" id="2792854"/>
    <lineage>
        <taxon>Bacteria</taxon>
        <taxon>Pseudomonadati</taxon>
        <taxon>Pseudomonadota</taxon>
        <taxon>Betaproteobacteria</taxon>
        <taxon>Burkholderiales</taxon>
        <taxon>Oxalobacteraceae</taxon>
        <taxon>Telluria group</taxon>
        <taxon>Massilia</taxon>
    </lineage>
</organism>
<comment type="caution">
    <text evidence="1">The sequence shown here is derived from an EMBL/GenBank/DDBJ whole genome shotgun (WGS) entry which is preliminary data.</text>
</comment>
<dbReference type="EMBL" id="JAFBIL020000001">
    <property type="protein sequence ID" value="MBZ2206260.1"/>
    <property type="molecule type" value="Genomic_DNA"/>
</dbReference>
<evidence type="ECO:0008006" key="3">
    <source>
        <dbReference type="Google" id="ProtNLM"/>
    </source>
</evidence>
<accession>A0ABS7SJ83</accession>
<dbReference type="Proteomes" id="UP000809349">
    <property type="component" value="Unassembled WGS sequence"/>
</dbReference>
<dbReference type="RefSeq" id="WP_223465500.1">
    <property type="nucleotide sequence ID" value="NZ_JAFBIL020000001.1"/>
</dbReference>
<protein>
    <recommendedName>
        <fullName evidence="3">FCP1 homology domain-containing protein</fullName>
    </recommendedName>
</protein>
<evidence type="ECO:0000313" key="1">
    <source>
        <dbReference type="EMBL" id="MBZ2206260.1"/>
    </source>
</evidence>
<name>A0ABS7SJ83_9BURK</name>
<reference evidence="1 2" key="1">
    <citation type="submission" date="2021-08" db="EMBL/GenBank/DDBJ databases">
        <title>Massilia sp. R798.</title>
        <authorList>
            <person name="Baek J.H."/>
            <person name="Jung H.S."/>
            <person name="Kim K.R."/>
            <person name="Jeon C.O."/>
        </authorList>
    </citation>
    <scope>NUCLEOTIDE SEQUENCE [LARGE SCALE GENOMIC DNA]</scope>
    <source>
        <strain evidence="1 2">R798</strain>
    </source>
</reference>